<name>A0ABQ1X780_9BACT</name>
<proteinExistence type="predicted"/>
<gene>
    <name evidence="1" type="ORF">GCM10011378_41530</name>
</gene>
<protein>
    <submittedName>
        <fullName evidence="1">Uncharacterized protein</fullName>
    </submittedName>
</protein>
<evidence type="ECO:0000313" key="2">
    <source>
        <dbReference type="Proteomes" id="UP000601361"/>
    </source>
</evidence>
<keyword evidence="2" id="KW-1185">Reference proteome</keyword>
<sequence>MSSRTTQEHIDEIMDTFDFHKVQRHMELIGWKWARTTPAAVPDVVELRQAARTYLQGAAQAALETGFCYRSSGGLHVYAQADPDTKTLYYLTLHFSLEYWTTCE</sequence>
<comment type="caution">
    <text evidence="1">The sequence shown here is derived from an EMBL/GenBank/DDBJ whole genome shotgun (WGS) entry which is preliminary data.</text>
</comment>
<reference evidence="2" key="1">
    <citation type="journal article" date="2019" name="Int. J. Syst. Evol. Microbiol.">
        <title>The Global Catalogue of Microorganisms (GCM) 10K type strain sequencing project: providing services to taxonomists for standard genome sequencing and annotation.</title>
        <authorList>
            <consortium name="The Broad Institute Genomics Platform"/>
            <consortium name="The Broad Institute Genome Sequencing Center for Infectious Disease"/>
            <person name="Wu L."/>
            <person name="Ma J."/>
        </authorList>
    </citation>
    <scope>NUCLEOTIDE SEQUENCE [LARGE SCALE GENOMIC DNA]</scope>
    <source>
        <strain evidence="2">CGMCC 1.12990</strain>
    </source>
</reference>
<dbReference type="RefSeq" id="WP_188559780.1">
    <property type="nucleotide sequence ID" value="NZ_BMGS01000016.1"/>
</dbReference>
<dbReference type="EMBL" id="BMGS01000016">
    <property type="protein sequence ID" value="GGG61221.1"/>
    <property type="molecule type" value="Genomic_DNA"/>
</dbReference>
<dbReference type="Proteomes" id="UP000601361">
    <property type="component" value="Unassembled WGS sequence"/>
</dbReference>
<evidence type="ECO:0000313" key="1">
    <source>
        <dbReference type="EMBL" id="GGG61221.1"/>
    </source>
</evidence>
<organism evidence="1 2">
    <name type="scientific">Hymenobacter glacieicola</name>
    <dbReference type="NCBI Taxonomy" id="1562124"/>
    <lineage>
        <taxon>Bacteria</taxon>
        <taxon>Pseudomonadati</taxon>
        <taxon>Bacteroidota</taxon>
        <taxon>Cytophagia</taxon>
        <taxon>Cytophagales</taxon>
        <taxon>Hymenobacteraceae</taxon>
        <taxon>Hymenobacter</taxon>
    </lineage>
</organism>
<accession>A0ABQ1X780</accession>